<evidence type="ECO:0000256" key="5">
    <source>
        <dbReference type="ARBA" id="ARBA00022723"/>
    </source>
</evidence>
<dbReference type="CDD" id="cd01335">
    <property type="entry name" value="Radical_SAM"/>
    <property type="match status" value="1"/>
</dbReference>
<evidence type="ECO:0000256" key="1">
    <source>
        <dbReference type="ARBA" id="ARBA00001966"/>
    </source>
</evidence>
<dbReference type="EMBL" id="FWEV01000325">
    <property type="protein sequence ID" value="SLM32805.1"/>
    <property type="molecule type" value="Genomic_DNA"/>
</dbReference>
<proteinExistence type="predicted"/>
<dbReference type="InterPro" id="IPR023404">
    <property type="entry name" value="rSAM_horseshoe"/>
</dbReference>
<evidence type="ECO:0000256" key="3">
    <source>
        <dbReference type="ARBA" id="ARBA00022679"/>
    </source>
</evidence>
<dbReference type="OrthoDB" id="9804952at2"/>
<organism evidence="10">
    <name type="scientific">Desulfamplus magnetovallimortis</name>
    <dbReference type="NCBI Taxonomy" id="1246637"/>
    <lineage>
        <taxon>Bacteria</taxon>
        <taxon>Pseudomonadati</taxon>
        <taxon>Thermodesulfobacteriota</taxon>
        <taxon>Desulfobacteria</taxon>
        <taxon>Desulfobacterales</taxon>
        <taxon>Desulfobacteraceae</taxon>
        <taxon>Desulfamplus</taxon>
    </lineage>
</organism>
<dbReference type="EMBL" id="HF547348">
    <property type="protein sequence ID" value="CCO06754.1"/>
    <property type="molecule type" value="Genomic_DNA"/>
</dbReference>
<dbReference type="GO" id="GO:0005829">
    <property type="term" value="C:cytosol"/>
    <property type="evidence" value="ECO:0007669"/>
    <property type="project" value="TreeGrafter"/>
</dbReference>
<dbReference type="SFLD" id="SFLDG01082">
    <property type="entry name" value="B12-binding_domain_containing"/>
    <property type="match status" value="1"/>
</dbReference>
<dbReference type="InterPro" id="IPR058240">
    <property type="entry name" value="rSAM_sf"/>
</dbReference>
<evidence type="ECO:0000256" key="4">
    <source>
        <dbReference type="ARBA" id="ARBA00022691"/>
    </source>
</evidence>
<dbReference type="SFLD" id="SFLDS00029">
    <property type="entry name" value="Radical_SAM"/>
    <property type="match status" value="1"/>
</dbReference>
<dbReference type="PROSITE" id="PS51332">
    <property type="entry name" value="B12_BINDING"/>
    <property type="match status" value="1"/>
</dbReference>
<protein>
    <submittedName>
        <fullName evidence="10">Uncharacterized protein</fullName>
    </submittedName>
</protein>
<dbReference type="Gene3D" id="3.40.50.280">
    <property type="entry name" value="Cobalamin-binding domain"/>
    <property type="match status" value="1"/>
</dbReference>
<dbReference type="RefSeq" id="WP_080798420.1">
    <property type="nucleotide sequence ID" value="NZ_LT828540.1"/>
</dbReference>
<feature type="domain" description="Radical SAM core" evidence="9">
    <location>
        <begin position="200"/>
        <end position="415"/>
    </location>
</feature>
<keyword evidence="6" id="KW-0408">Iron</keyword>
<dbReference type="GO" id="GO:0031419">
    <property type="term" value="F:cobalamin binding"/>
    <property type="evidence" value="ECO:0007669"/>
    <property type="project" value="InterPro"/>
</dbReference>
<dbReference type="PANTHER" id="PTHR43409:SF7">
    <property type="entry name" value="BLL1977 PROTEIN"/>
    <property type="match status" value="1"/>
</dbReference>
<keyword evidence="7" id="KW-0411">Iron-sulfur</keyword>
<dbReference type="AlphaFoldDB" id="L0R4G4"/>
<dbReference type="GO" id="GO:0003824">
    <property type="term" value="F:catalytic activity"/>
    <property type="evidence" value="ECO:0007669"/>
    <property type="project" value="InterPro"/>
</dbReference>
<accession>L0R4G4</accession>
<dbReference type="Proteomes" id="UP000191931">
    <property type="component" value="Unassembled WGS sequence"/>
</dbReference>
<name>L0R4G4_9BACT</name>
<reference evidence="10" key="2">
    <citation type="submission" date="2012-12" db="EMBL/GenBank/DDBJ databases">
        <title>Region harboring genes involved in magnetosome formation of Candidatus Desulfamplus magnetosmortis.</title>
        <authorList>
            <person name="Lefevre C.T."/>
            <person name="Bazylinski D.A."/>
        </authorList>
    </citation>
    <scope>NUCLEOTIDE SEQUENCE</scope>
    <source>
        <strain evidence="10">BW-1</strain>
    </source>
</reference>
<keyword evidence="12" id="KW-1185">Reference proteome</keyword>
<keyword evidence="2" id="KW-0489">Methyltransferase</keyword>
<dbReference type="InterPro" id="IPR007197">
    <property type="entry name" value="rSAM"/>
</dbReference>
<dbReference type="STRING" id="1246637.MTBBW1_80148"/>
<dbReference type="Pfam" id="PF04055">
    <property type="entry name" value="Radical_SAM"/>
    <property type="match status" value="1"/>
</dbReference>
<evidence type="ECO:0000259" key="9">
    <source>
        <dbReference type="PROSITE" id="PS51918"/>
    </source>
</evidence>
<dbReference type="InterPro" id="IPR006638">
    <property type="entry name" value="Elp3/MiaA/NifB-like_rSAM"/>
</dbReference>
<feature type="domain" description="B12-binding" evidence="8">
    <location>
        <begin position="9"/>
        <end position="143"/>
    </location>
</feature>
<sequence>MKILLVKPHAELNVAKRLSEAFLHLEPLELEIVAGGIGPEHDVRILDLSIEKNPLKRFNDLIREYSPGMLALSGYSSTAHIVKELAERAKEISPDILIVVGGIHATIYPYDYNTGSIDLIVRGEGATAMSRILERIEKGKQISDSISVLEPLSDDFVAASKLPPPPYANIRDIPLPRRDLVQRDKYFCIWTHSDTGRLDTLFPRVASLRTSLGCPFSCSFCVIHFAMNGAYLQKSPEDVVEEIRNIKEEYIYFVDDEMFINTKRVSAIARLLKEENIRKKYISWARSDTIVSHPELFREWKEVGLDVVYVGLESMDEKRLSEYNKKTSMETNRKAVSILKEINITLHAAFIVNPDFSVDDFKALEKDMEFVSPAEITFTVLSPSPGTELFRQNSHRFICEPFRFYDCMHSLLPTRLPLQKFYQHFGRLYSLALRANPLRRNRIKVPLKDLFYSIYMGTRYIFSLYQIYKDYPEQLWKKSGDELLHESKKIDGAFRNGS</sequence>
<evidence type="ECO:0000313" key="12">
    <source>
        <dbReference type="Proteomes" id="UP000191931"/>
    </source>
</evidence>
<keyword evidence="4" id="KW-0949">S-adenosyl-L-methionine</keyword>
<dbReference type="PROSITE" id="PS51918">
    <property type="entry name" value="RADICAL_SAM"/>
    <property type="match status" value="1"/>
</dbReference>
<reference evidence="10" key="1">
    <citation type="submission" date="2012-10" db="EMBL/GenBank/DDBJ databases">
        <authorList>
            <person name="Lefevre C."/>
        </authorList>
    </citation>
    <scope>NUCLEOTIDE SEQUENCE</scope>
    <source>
        <strain evidence="10">BW-1</strain>
    </source>
</reference>
<evidence type="ECO:0000313" key="10">
    <source>
        <dbReference type="EMBL" id="CCO06754.1"/>
    </source>
</evidence>
<evidence type="ECO:0000256" key="6">
    <source>
        <dbReference type="ARBA" id="ARBA00023004"/>
    </source>
</evidence>
<dbReference type="InterPro" id="IPR036724">
    <property type="entry name" value="Cobalamin-bd_sf"/>
</dbReference>
<dbReference type="InterPro" id="IPR051198">
    <property type="entry name" value="BchE-like"/>
</dbReference>
<dbReference type="SMART" id="SM00729">
    <property type="entry name" value="Elp3"/>
    <property type="match status" value="1"/>
</dbReference>
<dbReference type="GO" id="GO:0046872">
    <property type="term" value="F:metal ion binding"/>
    <property type="evidence" value="ECO:0007669"/>
    <property type="project" value="UniProtKB-KW"/>
</dbReference>
<evidence type="ECO:0000313" key="11">
    <source>
        <dbReference type="EMBL" id="SLM32805.1"/>
    </source>
</evidence>
<evidence type="ECO:0000256" key="2">
    <source>
        <dbReference type="ARBA" id="ARBA00022603"/>
    </source>
</evidence>
<dbReference type="Pfam" id="PF02310">
    <property type="entry name" value="B12-binding"/>
    <property type="match status" value="1"/>
</dbReference>
<keyword evidence="3" id="KW-0808">Transferase</keyword>
<evidence type="ECO:0000259" key="8">
    <source>
        <dbReference type="PROSITE" id="PS51332"/>
    </source>
</evidence>
<dbReference type="InterPro" id="IPR034466">
    <property type="entry name" value="Methyltransferase_Class_B"/>
</dbReference>
<reference evidence="11 12" key="3">
    <citation type="submission" date="2017-03" db="EMBL/GenBank/DDBJ databases">
        <authorList>
            <person name="Afonso C.L."/>
            <person name="Miller P.J."/>
            <person name="Scott M.A."/>
            <person name="Spackman E."/>
            <person name="Goraichik I."/>
            <person name="Dimitrov K.M."/>
            <person name="Suarez D.L."/>
            <person name="Swayne D.E."/>
        </authorList>
    </citation>
    <scope>NUCLEOTIDE SEQUENCE [LARGE SCALE GENOMIC DNA]</scope>
    <source>
        <strain evidence="11">PRJEB14757</strain>
    </source>
</reference>
<evidence type="ECO:0000256" key="7">
    <source>
        <dbReference type="ARBA" id="ARBA00023014"/>
    </source>
</evidence>
<dbReference type="Gene3D" id="3.80.30.20">
    <property type="entry name" value="tm_1862 like domain"/>
    <property type="match status" value="1"/>
</dbReference>
<dbReference type="CDD" id="cd02068">
    <property type="entry name" value="radical_SAM_B12_BD"/>
    <property type="match status" value="1"/>
</dbReference>
<dbReference type="InterPro" id="IPR006158">
    <property type="entry name" value="Cobalamin-bd"/>
</dbReference>
<gene>
    <name evidence="10" type="ORF">DEMABW1_80148</name>
    <name evidence="11" type="ORF">MTBBW1_80148</name>
</gene>
<dbReference type="GO" id="GO:0051539">
    <property type="term" value="F:4 iron, 4 sulfur cluster binding"/>
    <property type="evidence" value="ECO:0007669"/>
    <property type="project" value="UniProtKB-KW"/>
</dbReference>
<dbReference type="SUPFAM" id="SSF102114">
    <property type="entry name" value="Radical SAM enzymes"/>
    <property type="match status" value="1"/>
</dbReference>
<dbReference type="SUPFAM" id="SSF52242">
    <property type="entry name" value="Cobalamin (vitamin B12)-binding domain"/>
    <property type="match status" value="1"/>
</dbReference>
<dbReference type="SFLD" id="SFLDG01123">
    <property type="entry name" value="methyltransferase_(Class_B)"/>
    <property type="match status" value="1"/>
</dbReference>
<comment type="cofactor">
    <cofactor evidence="1">
        <name>[4Fe-4S] cluster</name>
        <dbReference type="ChEBI" id="CHEBI:49883"/>
    </cofactor>
</comment>
<dbReference type="PANTHER" id="PTHR43409">
    <property type="entry name" value="ANAEROBIC MAGNESIUM-PROTOPORPHYRIN IX MONOMETHYL ESTER CYCLASE-RELATED"/>
    <property type="match status" value="1"/>
</dbReference>
<keyword evidence="5" id="KW-0479">Metal-binding</keyword>